<dbReference type="RefSeq" id="WP_140620962.1">
    <property type="nucleotide sequence ID" value="NZ_VFRQ01000003.1"/>
</dbReference>
<evidence type="ECO:0000313" key="2">
    <source>
        <dbReference type="Proteomes" id="UP000316727"/>
    </source>
</evidence>
<keyword evidence="2" id="KW-1185">Reference proteome</keyword>
<evidence type="ECO:0008006" key="3">
    <source>
        <dbReference type="Google" id="ProtNLM"/>
    </source>
</evidence>
<evidence type="ECO:0000313" key="1">
    <source>
        <dbReference type="EMBL" id="TPE44937.1"/>
    </source>
</evidence>
<reference evidence="1 2" key="1">
    <citation type="submission" date="2019-06" db="EMBL/GenBank/DDBJ databases">
        <title>A novel bacterium of genus Pontibacter, isolated from marine sediment.</title>
        <authorList>
            <person name="Huang H."/>
            <person name="Mo K."/>
            <person name="Hu Y."/>
        </authorList>
    </citation>
    <scope>NUCLEOTIDE SEQUENCE [LARGE SCALE GENOMIC DNA]</scope>
    <source>
        <strain evidence="1 2">HB172049</strain>
    </source>
</reference>
<organism evidence="1 2">
    <name type="scientific">Pontibacter mangrovi</name>
    <dbReference type="NCBI Taxonomy" id="2589816"/>
    <lineage>
        <taxon>Bacteria</taxon>
        <taxon>Pseudomonadati</taxon>
        <taxon>Bacteroidota</taxon>
        <taxon>Cytophagia</taxon>
        <taxon>Cytophagales</taxon>
        <taxon>Hymenobacteraceae</taxon>
        <taxon>Pontibacter</taxon>
    </lineage>
</organism>
<proteinExistence type="predicted"/>
<accession>A0A501WDH5</accession>
<dbReference type="AlphaFoldDB" id="A0A501WDH5"/>
<comment type="caution">
    <text evidence="1">The sequence shown here is derived from an EMBL/GenBank/DDBJ whole genome shotgun (WGS) entry which is preliminary data.</text>
</comment>
<gene>
    <name evidence="1" type="ORF">FJM65_07945</name>
</gene>
<dbReference type="OrthoDB" id="893235at2"/>
<name>A0A501WDH5_9BACT</name>
<dbReference type="EMBL" id="VFRQ01000003">
    <property type="protein sequence ID" value="TPE44937.1"/>
    <property type="molecule type" value="Genomic_DNA"/>
</dbReference>
<dbReference type="Proteomes" id="UP000316727">
    <property type="component" value="Unassembled WGS sequence"/>
</dbReference>
<protein>
    <recommendedName>
        <fullName evidence="3">Phage morphogenesis protein</fullName>
    </recommendedName>
</protein>
<sequence>MSDIRDILQAIGEAIIQHAIFLLESKGRYPLDRSTSRLLKSFRAEVKQGRNAKGQFEGFTPNAQLELYALEYWKWVDSGRKPFTKKIPLRYILEWIKRKKMRGRVRAGKGRGRFITDNQLAYMIQNSIYKKGIQGRPFVQAAFDEGQRLVELYLDNQLLDDMTYELDRTFKDIPN</sequence>